<evidence type="ECO:0000313" key="3">
    <source>
        <dbReference type="EMBL" id="AEV32175.1"/>
    </source>
</evidence>
<reference evidence="3 4" key="1">
    <citation type="journal article" date="2012" name="Stand. Genomic Sci.">
        <title>Genome sequence of the orange-pigmented seawater bacterium Owenweeksia hongkongensis type strain (UST20020801(T)).</title>
        <authorList>
            <person name="Riedel T."/>
            <person name="Held B."/>
            <person name="Nolan M."/>
            <person name="Lucas S."/>
            <person name="Lapidus A."/>
            <person name="Tice H."/>
            <person name="Del Rio T.G."/>
            <person name="Cheng J.F."/>
            <person name="Han C."/>
            <person name="Tapia R."/>
            <person name="Goodwin L.A."/>
            <person name="Pitluck S."/>
            <person name="Liolios K."/>
            <person name="Mavromatis K."/>
            <person name="Pagani I."/>
            <person name="Ivanova N."/>
            <person name="Mikhailova N."/>
            <person name="Pati A."/>
            <person name="Chen A."/>
            <person name="Palaniappan K."/>
            <person name="Rohde M."/>
            <person name="Tindall B.J."/>
            <person name="Detter J.C."/>
            <person name="Goker M."/>
            <person name="Woyke T."/>
            <person name="Bristow J."/>
            <person name="Eisen J.A."/>
            <person name="Markowitz V."/>
            <person name="Hugenholtz P."/>
            <person name="Klenk H.P."/>
            <person name="Kyrpides N.C."/>
        </authorList>
    </citation>
    <scope>NUCLEOTIDE SEQUENCE</scope>
    <source>
        <strain evidence="4">DSM 17368 / JCM 12287 / NRRL B-23963</strain>
    </source>
</reference>
<dbReference type="Proteomes" id="UP000005631">
    <property type="component" value="Chromosome"/>
</dbReference>
<dbReference type="PATRIC" id="fig|926562.3.peg.1182"/>
<dbReference type="InterPro" id="IPR024775">
    <property type="entry name" value="DinB-like"/>
</dbReference>
<dbReference type="Pfam" id="PF12867">
    <property type="entry name" value="DinB_2"/>
    <property type="match status" value="1"/>
</dbReference>
<keyword evidence="1" id="KW-0175">Coiled coil</keyword>
<dbReference type="RefSeq" id="WP_014201535.1">
    <property type="nucleotide sequence ID" value="NC_016599.1"/>
</dbReference>
<evidence type="ECO:0000259" key="2">
    <source>
        <dbReference type="Pfam" id="PF12867"/>
    </source>
</evidence>
<dbReference type="EMBL" id="CP003156">
    <property type="protein sequence ID" value="AEV32175.1"/>
    <property type="molecule type" value="Genomic_DNA"/>
</dbReference>
<dbReference type="OrthoDB" id="1524454at2"/>
<dbReference type="InterPro" id="IPR034660">
    <property type="entry name" value="DinB/YfiT-like"/>
</dbReference>
<evidence type="ECO:0000256" key="1">
    <source>
        <dbReference type="SAM" id="Coils"/>
    </source>
</evidence>
<keyword evidence="4" id="KW-1185">Reference proteome</keyword>
<dbReference type="AlphaFoldDB" id="G8R5D0"/>
<dbReference type="Gene3D" id="1.20.120.450">
    <property type="entry name" value="dinb family like domain"/>
    <property type="match status" value="1"/>
</dbReference>
<feature type="domain" description="DinB-like" evidence="2">
    <location>
        <begin position="26"/>
        <end position="176"/>
    </location>
</feature>
<dbReference type="eggNOG" id="COG2318">
    <property type="taxonomic scope" value="Bacteria"/>
</dbReference>
<feature type="coiled-coil region" evidence="1">
    <location>
        <begin position="9"/>
        <end position="39"/>
    </location>
</feature>
<name>G8R5D0_OWEHD</name>
<organism evidence="3 4">
    <name type="scientific">Owenweeksia hongkongensis (strain DSM 17368 / CIP 108786 / JCM 12287 / NRRL B-23963 / UST20020801)</name>
    <dbReference type="NCBI Taxonomy" id="926562"/>
    <lineage>
        <taxon>Bacteria</taxon>
        <taxon>Pseudomonadati</taxon>
        <taxon>Bacteroidota</taxon>
        <taxon>Flavobacteriia</taxon>
        <taxon>Flavobacteriales</taxon>
        <taxon>Owenweeksiaceae</taxon>
        <taxon>Owenweeksia</taxon>
    </lineage>
</organism>
<dbReference type="HOGENOM" id="CLU_104989_0_0_10"/>
<accession>G8R5D0</accession>
<dbReference type="SUPFAM" id="SSF109854">
    <property type="entry name" value="DinB/YfiT-like putative metalloenzymes"/>
    <property type="match status" value="1"/>
</dbReference>
<evidence type="ECO:0000313" key="4">
    <source>
        <dbReference type="Proteomes" id="UP000005631"/>
    </source>
</evidence>
<dbReference type="KEGG" id="oho:Oweho_1170"/>
<dbReference type="STRING" id="926562.Oweho_1170"/>
<proteinExistence type="predicted"/>
<sequence>MKISQEELIDDLVNRTHKILNEAEELKELSEKALQWRQAPESWSVLECLEHLNLYGQFYLPEITKRLNSAKASKPNQIFKSGLLGNYFALSMLPKEKLNTMNTFKNMNPIHSTLGKDVIDEFILQQKKMLSLLEACRKIDLNKTKTSISISSFIKLKLGDTLRVVIFHNQRHMVQIDGVRFLIPSTKDSHLKLKSMRI</sequence>
<gene>
    <name evidence="3" type="ordered locus">Oweho_1170</name>
</gene>
<protein>
    <recommendedName>
        <fullName evidence="2">DinB-like domain-containing protein</fullName>
    </recommendedName>
</protein>